<keyword evidence="1" id="KW-0472">Membrane</keyword>
<name>A0A233RN39_STRDA</name>
<dbReference type="EMBL" id="MCGQ01000163">
    <property type="protein sequence ID" value="OXY84824.1"/>
    <property type="molecule type" value="Genomic_DNA"/>
</dbReference>
<protein>
    <recommendedName>
        <fullName evidence="2">DUF3592 domain-containing protein</fullName>
    </recommendedName>
</protein>
<evidence type="ECO:0000256" key="1">
    <source>
        <dbReference type="SAM" id="Phobius"/>
    </source>
</evidence>
<dbReference type="RefSeq" id="WP_167444468.1">
    <property type="nucleotide sequence ID" value="NZ_MCGQ01000163.1"/>
</dbReference>
<evidence type="ECO:0000313" key="4">
    <source>
        <dbReference type="Proteomes" id="UP000215483"/>
    </source>
</evidence>
<dbReference type="Pfam" id="PF12158">
    <property type="entry name" value="DUF3592"/>
    <property type="match status" value="1"/>
</dbReference>
<gene>
    <name evidence="3" type="ORF">BEK98_46205</name>
</gene>
<feature type="domain" description="DUF3592" evidence="2">
    <location>
        <begin position="40"/>
        <end position="104"/>
    </location>
</feature>
<sequence length="133" mass="14192">MTGETIGIGLAVLAGLGSLWAGAREARLQMRLNRYGVHAEGVVVDQEHRPGDDGSTPVIEFTDRQGRHVRFRPVATGLGLGLALGTHVPVVYLPESPESARVFTRKHRLSLIVGLFAGAMLFLGVAVGVVLTR</sequence>
<dbReference type="Proteomes" id="UP000215483">
    <property type="component" value="Unassembled WGS sequence"/>
</dbReference>
<keyword evidence="1" id="KW-1133">Transmembrane helix</keyword>
<keyword evidence="1" id="KW-0812">Transmembrane</keyword>
<feature type="transmembrane region" description="Helical" evidence="1">
    <location>
        <begin position="112"/>
        <end position="131"/>
    </location>
</feature>
<organism evidence="3 4">
    <name type="scientific">Streptomyces diastatochromogenes</name>
    <dbReference type="NCBI Taxonomy" id="42236"/>
    <lineage>
        <taxon>Bacteria</taxon>
        <taxon>Bacillati</taxon>
        <taxon>Actinomycetota</taxon>
        <taxon>Actinomycetes</taxon>
        <taxon>Kitasatosporales</taxon>
        <taxon>Streptomycetaceae</taxon>
        <taxon>Streptomyces</taxon>
    </lineage>
</organism>
<keyword evidence="4" id="KW-1185">Reference proteome</keyword>
<dbReference type="InterPro" id="IPR021994">
    <property type="entry name" value="DUF3592"/>
</dbReference>
<proteinExistence type="predicted"/>
<reference evidence="3 4" key="1">
    <citation type="submission" date="2016-07" db="EMBL/GenBank/DDBJ databases">
        <title>Draft genome of Streptomyces diastatochromogenes.</title>
        <authorList>
            <person name="Podduturi R."/>
            <person name="Lukassen M.B."/>
            <person name="Clausen N."/>
            <person name="Nielsen J.L."/>
            <person name="Jorgensen N.O."/>
        </authorList>
    </citation>
    <scope>NUCLEOTIDE SEQUENCE [LARGE SCALE GENOMIC DNA]</scope>
    <source>
        <strain evidence="3 4">DSM 40608</strain>
    </source>
</reference>
<comment type="caution">
    <text evidence="3">The sequence shown here is derived from an EMBL/GenBank/DDBJ whole genome shotgun (WGS) entry which is preliminary data.</text>
</comment>
<evidence type="ECO:0000313" key="3">
    <source>
        <dbReference type="EMBL" id="OXY84824.1"/>
    </source>
</evidence>
<dbReference type="AlphaFoldDB" id="A0A233RN39"/>
<feature type="transmembrane region" description="Helical" evidence="1">
    <location>
        <begin position="6"/>
        <end position="23"/>
    </location>
</feature>
<evidence type="ECO:0000259" key="2">
    <source>
        <dbReference type="Pfam" id="PF12158"/>
    </source>
</evidence>
<accession>A0A233RN39</accession>